<name>A0A183CYD7_9BILA</name>
<evidence type="ECO:0000313" key="2">
    <source>
        <dbReference type="Proteomes" id="UP000271098"/>
    </source>
</evidence>
<dbReference type="OrthoDB" id="5829348at2759"/>
<reference evidence="1 2" key="2">
    <citation type="submission" date="2018-11" db="EMBL/GenBank/DDBJ databases">
        <authorList>
            <consortium name="Pathogen Informatics"/>
        </authorList>
    </citation>
    <scope>NUCLEOTIDE SEQUENCE [LARGE SCALE GENOMIC DNA]</scope>
</reference>
<dbReference type="EMBL" id="UYRT01001800">
    <property type="protein sequence ID" value="VDK30167.1"/>
    <property type="molecule type" value="Genomic_DNA"/>
</dbReference>
<dbReference type="Gene3D" id="3.40.50.300">
    <property type="entry name" value="P-loop containing nucleotide triphosphate hydrolases"/>
    <property type="match status" value="1"/>
</dbReference>
<reference evidence="3" key="1">
    <citation type="submission" date="2016-06" db="UniProtKB">
        <authorList>
            <consortium name="WormBaseParasite"/>
        </authorList>
    </citation>
    <scope>IDENTIFICATION</scope>
</reference>
<accession>A0A183CYD7</accession>
<keyword evidence="2" id="KW-1185">Reference proteome</keyword>
<dbReference type="WBParaSite" id="GPUH_0000148101-mRNA-1">
    <property type="protein sequence ID" value="GPUH_0000148101-mRNA-1"/>
    <property type="gene ID" value="GPUH_0000148101"/>
</dbReference>
<sequence>MSFEFQMGCAPSTRFGRKIGDQIETPRIKESPRLPVHIGGPGSQKGLLLEELVNRFGFATISTEEIVFAYLPSKISETVENTADVQRLLMNDHSILAVEWVLSMMAAQISSSSNERFIIDIIPALNSILKCEAFNQISHDRHLAIFEEIHPVLCAVEINVTDEWSLLTNAMGGVKRRNRSDSTESGLNIQGVDEADKGRLEKRLDAYHKCSSTFISYFRHLGRVIRIDTSSKTTAKKATATIREVFLDLGFEECIRPTRAILFSYSLFLKILIAENFHKTCLNRANRKRLQSIHERQLCEIDFELYKIKRIRLSELTSNNPRSFVGPSIKFNEQKPVCLSRHA</sequence>
<evidence type="ECO:0000313" key="3">
    <source>
        <dbReference type="WBParaSite" id="GPUH_0000148101-mRNA-1"/>
    </source>
</evidence>
<dbReference type="Proteomes" id="UP000271098">
    <property type="component" value="Unassembled WGS sequence"/>
</dbReference>
<dbReference type="InterPro" id="IPR027417">
    <property type="entry name" value="P-loop_NTPase"/>
</dbReference>
<dbReference type="AlphaFoldDB" id="A0A183CYD7"/>
<proteinExistence type="predicted"/>
<gene>
    <name evidence="1" type="ORF">GPUH_LOCUS1478</name>
</gene>
<evidence type="ECO:0000313" key="1">
    <source>
        <dbReference type="EMBL" id="VDK30167.1"/>
    </source>
</evidence>
<dbReference type="Pfam" id="PF00406">
    <property type="entry name" value="ADK"/>
    <property type="match status" value="1"/>
</dbReference>
<protein>
    <submittedName>
        <fullName evidence="3">Adenylate kinase</fullName>
    </submittedName>
</protein>
<dbReference type="SUPFAM" id="SSF52540">
    <property type="entry name" value="P-loop containing nucleoside triphosphate hydrolases"/>
    <property type="match status" value="1"/>
</dbReference>
<organism evidence="3">
    <name type="scientific">Gongylonema pulchrum</name>
    <dbReference type="NCBI Taxonomy" id="637853"/>
    <lineage>
        <taxon>Eukaryota</taxon>
        <taxon>Metazoa</taxon>
        <taxon>Ecdysozoa</taxon>
        <taxon>Nematoda</taxon>
        <taxon>Chromadorea</taxon>
        <taxon>Rhabditida</taxon>
        <taxon>Spirurina</taxon>
        <taxon>Spiruromorpha</taxon>
        <taxon>Spiruroidea</taxon>
        <taxon>Gongylonematidae</taxon>
        <taxon>Gongylonema</taxon>
    </lineage>
</organism>